<dbReference type="InterPro" id="IPR029063">
    <property type="entry name" value="SAM-dependent_MTases_sf"/>
</dbReference>
<comment type="similarity">
    <text evidence="2 7">Belongs to the NDUFAF7 family.</text>
</comment>
<evidence type="ECO:0000256" key="1">
    <source>
        <dbReference type="ARBA" id="ARBA00004173"/>
    </source>
</evidence>
<dbReference type="GO" id="GO:0032981">
    <property type="term" value="P:mitochondrial respiratory chain complex I assembly"/>
    <property type="evidence" value="ECO:0007669"/>
    <property type="project" value="TreeGrafter"/>
</dbReference>
<evidence type="ECO:0000256" key="5">
    <source>
        <dbReference type="ARBA" id="ARBA00023128"/>
    </source>
</evidence>
<dbReference type="GO" id="GO:0032259">
    <property type="term" value="P:methylation"/>
    <property type="evidence" value="ECO:0007669"/>
    <property type="project" value="UniProtKB-KW"/>
</dbReference>
<dbReference type="GO" id="GO:0005739">
    <property type="term" value="C:mitochondrion"/>
    <property type="evidence" value="ECO:0007669"/>
    <property type="project" value="UniProtKB-SubCell"/>
</dbReference>
<gene>
    <name evidence="9" type="ORF">YALI1_D15983g</name>
</gene>
<keyword evidence="4 7" id="KW-0808">Transferase</keyword>
<dbReference type="AlphaFoldDB" id="A0A1D8NEF3"/>
<dbReference type="PANTHER" id="PTHR12049">
    <property type="entry name" value="PROTEIN ARGININE METHYLTRANSFERASE NDUFAF7, MITOCHONDRIAL"/>
    <property type="match status" value="1"/>
</dbReference>
<dbReference type="SUPFAM" id="SSF53335">
    <property type="entry name" value="S-adenosyl-L-methionine-dependent methyltransferases"/>
    <property type="match status" value="1"/>
</dbReference>
<feature type="region of interest" description="Disordered" evidence="8">
    <location>
        <begin position="27"/>
        <end position="47"/>
    </location>
</feature>
<dbReference type="SMR" id="A0A1D8NEF3"/>
<evidence type="ECO:0000313" key="10">
    <source>
        <dbReference type="Proteomes" id="UP000182444"/>
    </source>
</evidence>
<accession>A0A1D8NEF3</accession>
<feature type="compositionally biased region" description="Low complexity" evidence="8">
    <location>
        <begin position="34"/>
        <end position="47"/>
    </location>
</feature>
<dbReference type="VEuPathDB" id="FungiDB:YALI0_D12859g"/>
<evidence type="ECO:0000256" key="2">
    <source>
        <dbReference type="ARBA" id="ARBA00005891"/>
    </source>
</evidence>
<proteinExistence type="inferred from homology"/>
<evidence type="ECO:0000256" key="7">
    <source>
        <dbReference type="RuleBase" id="RU364114"/>
    </source>
</evidence>
<organism evidence="9 10">
    <name type="scientific">Yarrowia lipolytica</name>
    <name type="common">Candida lipolytica</name>
    <dbReference type="NCBI Taxonomy" id="4952"/>
    <lineage>
        <taxon>Eukaryota</taxon>
        <taxon>Fungi</taxon>
        <taxon>Dikarya</taxon>
        <taxon>Ascomycota</taxon>
        <taxon>Saccharomycotina</taxon>
        <taxon>Dipodascomycetes</taxon>
        <taxon>Dipodascales</taxon>
        <taxon>Dipodascales incertae sedis</taxon>
        <taxon>Yarrowia</taxon>
    </lineage>
</organism>
<protein>
    <recommendedName>
        <fullName evidence="7">Protein arginine methyltransferase NDUFAF7</fullName>
        <ecNumber evidence="7">2.1.1.320</ecNumber>
    </recommendedName>
</protein>
<evidence type="ECO:0000256" key="4">
    <source>
        <dbReference type="ARBA" id="ARBA00022679"/>
    </source>
</evidence>
<dbReference type="Gene3D" id="3.40.50.12710">
    <property type="match status" value="1"/>
</dbReference>
<dbReference type="Proteomes" id="UP000182444">
    <property type="component" value="Chromosome 1D"/>
</dbReference>
<comment type="function">
    <text evidence="7">Arginine methyltransferase involved in the assembly or stability of mitochondrial NADH:ubiquinone oxidoreductase complex (complex I).</text>
</comment>
<dbReference type="PANTHER" id="PTHR12049:SF7">
    <property type="entry name" value="PROTEIN ARGININE METHYLTRANSFERASE NDUFAF7, MITOCHONDRIAL"/>
    <property type="match status" value="1"/>
</dbReference>
<comment type="catalytic activity">
    <reaction evidence="6 7">
        <text>L-arginyl-[protein] + 2 S-adenosyl-L-methionine = N(omega),N(omega)'-dimethyl-L-arginyl-[protein] + 2 S-adenosyl-L-homocysteine + 2 H(+)</text>
        <dbReference type="Rhea" id="RHEA:48108"/>
        <dbReference type="Rhea" id="RHEA-COMP:10532"/>
        <dbReference type="Rhea" id="RHEA-COMP:11992"/>
        <dbReference type="ChEBI" id="CHEBI:15378"/>
        <dbReference type="ChEBI" id="CHEBI:29965"/>
        <dbReference type="ChEBI" id="CHEBI:57856"/>
        <dbReference type="ChEBI" id="CHEBI:59789"/>
        <dbReference type="ChEBI" id="CHEBI:88221"/>
        <dbReference type="EC" id="2.1.1.320"/>
    </reaction>
</comment>
<dbReference type="RefSeq" id="XP_502764.3">
    <property type="nucleotide sequence ID" value="XM_502764.3"/>
</dbReference>
<feature type="region of interest" description="Disordered" evidence="8">
    <location>
        <begin position="466"/>
        <end position="495"/>
    </location>
</feature>
<dbReference type="Pfam" id="PF02636">
    <property type="entry name" value="Methyltransf_28"/>
    <property type="match status" value="1"/>
</dbReference>
<dbReference type="KEGG" id="yli:2911264"/>
<dbReference type="eggNOG" id="KOG2901">
    <property type="taxonomic scope" value="Eukaryota"/>
</dbReference>
<comment type="subcellular location">
    <subcellularLocation>
        <location evidence="1 7">Mitochondrion</location>
    </subcellularLocation>
</comment>
<dbReference type="VEuPathDB" id="FungiDB:YALI1_D15983g"/>
<name>A0A1D8NEF3_YARLL</name>
<evidence type="ECO:0000313" key="9">
    <source>
        <dbReference type="EMBL" id="AOW03991.1"/>
    </source>
</evidence>
<dbReference type="InterPro" id="IPR003788">
    <property type="entry name" value="NDUFAF7"/>
</dbReference>
<sequence>MLRTIRPARTTLVRAVRPVRPVSGRVGRLGRHVTTGTTSSTTSASSPDLSTTLAMAIEQQGPMSVATFMKHCLTNPSGGYYIDKDPLGAKGDFTTSPEISQMFGELVGLWLAAQWLYYGQKQPFRVIEYGPGRGTLMDDSLRALVSAKSTGAKEALKEVLLVEASPVLRDAQRKKLCGAESQFKTEEDGSITCVTKYGVPIRWYEDSKMLDKLASSNDPLHNYIVAHEFFDALPIYQFEKTDKGWRELMVNYGVENKTKESSILLPGQTHIKSSDLDKDKKKTFHLVTAPTWTVASKVIPQSHKRYRDLPEWSKIEVCPDAWDVANQMGRLVAKGGAAFIVDYAVKPGVPVNTLRGIRDHKICSPFEEPGKVDLSADVDFTAIGIASRSKNKENVSAFGPINQATWLKNMGIEMRTEKLMEGKEEYIKKRIESQYKRLVDIGINGMGKIYKAFFLTHSSHGYPVGFPIPEPKDLKEPHQKPEKDPKDTEPKVVEV</sequence>
<dbReference type="OMA" id="YYHPQRN"/>
<dbReference type="GeneID" id="2911264"/>
<reference evidence="9 10" key="1">
    <citation type="journal article" date="2016" name="PLoS ONE">
        <title>Sequence Assembly of Yarrowia lipolytica Strain W29/CLIB89 Shows Transposable Element Diversity.</title>
        <authorList>
            <person name="Magnan C."/>
            <person name="Yu J."/>
            <person name="Chang I."/>
            <person name="Jahn E."/>
            <person name="Kanomata Y."/>
            <person name="Wu J."/>
            <person name="Zeller M."/>
            <person name="Oakes M."/>
            <person name="Baldi P."/>
            <person name="Sandmeyer S."/>
        </authorList>
    </citation>
    <scope>NUCLEOTIDE SEQUENCE [LARGE SCALE GENOMIC DNA]</scope>
    <source>
        <strain evidence="10">CLIB89(W29)</strain>
    </source>
</reference>
<dbReference type="InterPro" id="IPR038375">
    <property type="entry name" value="NDUFAF7_sf"/>
</dbReference>
<keyword evidence="5 7" id="KW-0496">Mitochondrion</keyword>
<feature type="compositionally biased region" description="Basic and acidic residues" evidence="8">
    <location>
        <begin position="470"/>
        <end position="495"/>
    </location>
</feature>
<dbReference type="FunFam" id="3.40.50.12710:FF:000008">
    <property type="entry name" value="Protein arginine methyltransferase NDUFAF7"/>
    <property type="match status" value="1"/>
</dbReference>
<dbReference type="EMBL" id="CP017556">
    <property type="protein sequence ID" value="AOW03991.1"/>
    <property type="molecule type" value="Genomic_DNA"/>
</dbReference>
<evidence type="ECO:0000256" key="8">
    <source>
        <dbReference type="SAM" id="MobiDB-lite"/>
    </source>
</evidence>
<keyword evidence="3 7" id="KW-0489">Methyltransferase</keyword>
<evidence type="ECO:0000256" key="6">
    <source>
        <dbReference type="ARBA" id="ARBA00048612"/>
    </source>
</evidence>
<evidence type="ECO:0000256" key="3">
    <source>
        <dbReference type="ARBA" id="ARBA00022603"/>
    </source>
</evidence>
<dbReference type="GO" id="GO:0035243">
    <property type="term" value="F:protein-arginine omega-N symmetric methyltransferase activity"/>
    <property type="evidence" value="ECO:0007669"/>
    <property type="project" value="UniProtKB-EC"/>
</dbReference>
<dbReference type="EC" id="2.1.1.320" evidence="7"/>